<dbReference type="Pfam" id="PF01613">
    <property type="entry name" value="Flavin_Reduct"/>
    <property type="match status" value="1"/>
</dbReference>
<dbReference type="EMBL" id="JBHSBI010000029">
    <property type="protein sequence ID" value="MFC4013725.1"/>
    <property type="molecule type" value="Genomic_DNA"/>
</dbReference>
<organism evidence="3 4">
    <name type="scientific">Nonomuraea purpurea</name>
    <dbReference type="NCBI Taxonomy" id="1849276"/>
    <lineage>
        <taxon>Bacteria</taxon>
        <taxon>Bacillati</taxon>
        <taxon>Actinomycetota</taxon>
        <taxon>Actinomycetes</taxon>
        <taxon>Streptosporangiales</taxon>
        <taxon>Streptosporangiaceae</taxon>
        <taxon>Nonomuraea</taxon>
    </lineage>
</organism>
<dbReference type="InterPro" id="IPR050268">
    <property type="entry name" value="NADH-dep_flavin_reductase"/>
</dbReference>
<evidence type="ECO:0000256" key="1">
    <source>
        <dbReference type="ARBA" id="ARBA00023002"/>
    </source>
</evidence>
<dbReference type="GO" id="GO:0016491">
    <property type="term" value="F:oxidoreductase activity"/>
    <property type="evidence" value="ECO:0007669"/>
    <property type="project" value="UniProtKB-KW"/>
</dbReference>
<dbReference type="SMART" id="SM00903">
    <property type="entry name" value="Flavin_Reduct"/>
    <property type="match status" value="1"/>
</dbReference>
<dbReference type="SUPFAM" id="SSF50475">
    <property type="entry name" value="FMN-binding split barrel"/>
    <property type="match status" value="1"/>
</dbReference>
<reference evidence="4" key="1">
    <citation type="journal article" date="2019" name="Int. J. Syst. Evol. Microbiol.">
        <title>The Global Catalogue of Microorganisms (GCM) 10K type strain sequencing project: providing services to taxonomists for standard genome sequencing and annotation.</title>
        <authorList>
            <consortium name="The Broad Institute Genomics Platform"/>
            <consortium name="The Broad Institute Genome Sequencing Center for Infectious Disease"/>
            <person name="Wu L."/>
            <person name="Ma J."/>
        </authorList>
    </citation>
    <scope>NUCLEOTIDE SEQUENCE [LARGE SCALE GENOMIC DNA]</scope>
    <source>
        <strain evidence="4">TBRC 1276</strain>
    </source>
</reference>
<evidence type="ECO:0000259" key="2">
    <source>
        <dbReference type="SMART" id="SM00903"/>
    </source>
</evidence>
<dbReference type="EC" id="1.5.1.-" evidence="3"/>
<gene>
    <name evidence="3" type="ORF">ACFOY2_41315</name>
</gene>
<comment type="caution">
    <text evidence="3">The sequence shown here is derived from an EMBL/GenBank/DDBJ whole genome shotgun (WGS) entry which is preliminary data.</text>
</comment>
<keyword evidence="1 3" id="KW-0560">Oxidoreductase</keyword>
<name>A0ABV8GL32_9ACTN</name>
<evidence type="ECO:0000313" key="3">
    <source>
        <dbReference type="EMBL" id="MFC4013725.1"/>
    </source>
</evidence>
<dbReference type="InterPro" id="IPR012349">
    <property type="entry name" value="Split_barrel_FMN-bd"/>
</dbReference>
<dbReference type="RefSeq" id="WP_379533578.1">
    <property type="nucleotide sequence ID" value="NZ_JBHSBI010000029.1"/>
</dbReference>
<dbReference type="PANTHER" id="PTHR30466">
    <property type="entry name" value="FLAVIN REDUCTASE"/>
    <property type="match status" value="1"/>
</dbReference>
<dbReference type="Gene3D" id="2.30.110.10">
    <property type="entry name" value="Electron Transport, Fmn-binding Protein, Chain A"/>
    <property type="match status" value="1"/>
</dbReference>
<keyword evidence="4" id="KW-1185">Reference proteome</keyword>
<accession>A0ABV8GL32</accession>
<protein>
    <submittedName>
        <fullName evidence="3">Flavin reductase family protein</fullName>
        <ecNumber evidence="3">1.5.1.-</ecNumber>
    </submittedName>
</protein>
<dbReference type="InterPro" id="IPR002563">
    <property type="entry name" value="Flavin_Rdtase-like_dom"/>
</dbReference>
<feature type="domain" description="Flavin reductase like" evidence="2">
    <location>
        <begin position="1"/>
        <end position="146"/>
    </location>
</feature>
<evidence type="ECO:0000313" key="4">
    <source>
        <dbReference type="Proteomes" id="UP001595851"/>
    </source>
</evidence>
<dbReference type="Proteomes" id="UP001595851">
    <property type="component" value="Unassembled WGS sequence"/>
</dbReference>
<sequence length="150" mass="16222">MSAFPTGVAVVTSFDAAGRAHGMACTALSSVTLDPATLLVCLGEASGTLAAVRESGYFAVNLLHAQSRHVADIFSRDVPDRFARVEWRPSPKHGQPWLVKDAFALAGCEVRQEISIGDHTLVLGEVHEVEQRDDVPLLVGLRRFSAWRVS</sequence>
<proteinExistence type="predicted"/>
<dbReference type="PANTHER" id="PTHR30466:SF1">
    <property type="entry name" value="FMN REDUCTASE (NADH) RUTF"/>
    <property type="match status" value="1"/>
</dbReference>